<dbReference type="PANTHER" id="PTHR42879">
    <property type="entry name" value="3-OXOACYL-(ACYL-CARRIER-PROTEIN) REDUCTASE"/>
    <property type="match status" value="1"/>
</dbReference>
<evidence type="ECO:0000313" key="3">
    <source>
        <dbReference type="Proteomes" id="UP000625780"/>
    </source>
</evidence>
<proteinExistence type="inferred from homology"/>
<dbReference type="CDD" id="cd05344">
    <property type="entry name" value="BKR_like_SDR_like"/>
    <property type="match status" value="1"/>
</dbReference>
<organism evidence="2 3">
    <name type="scientific">Muriicola marianensis</name>
    <dbReference type="NCBI Taxonomy" id="1324801"/>
    <lineage>
        <taxon>Bacteria</taxon>
        <taxon>Pseudomonadati</taxon>
        <taxon>Bacteroidota</taxon>
        <taxon>Flavobacteriia</taxon>
        <taxon>Flavobacteriales</taxon>
        <taxon>Flavobacteriaceae</taxon>
        <taxon>Muriicola</taxon>
    </lineage>
</organism>
<accession>A0ABQ1R3L5</accession>
<evidence type="ECO:0000313" key="2">
    <source>
        <dbReference type="EMBL" id="GGD55043.1"/>
    </source>
</evidence>
<dbReference type="PRINTS" id="PR00080">
    <property type="entry name" value="SDRFAMILY"/>
</dbReference>
<reference evidence="3" key="1">
    <citation type="journal article" date="2019" name="Int. J. Syst. Evol. Microbiol.">
        <title>The Global Catalogue of Microorganisms (GCM) 10K type strain sequencing project: providing services to taxonomists for standard genome sequencing and annotation.</title>
        <authorList>
            <consortium name="The Broad Institute Genomics Platform"/>
            <consortium name="The Broad Institute Genome Sequencing Center for Infectious Disease"/>
            <person name="Wu L."/>
            <person name="Ma J."/>
        </authorList>
    </citation>
    <scope>NUCLEOTIDE SEQUENCE [LARGE SCALE GENOMIC DNA]</scope>
    <source>
        <strain evidence="3">CGMCC 1.12606</strain>
    </source>
</reference>
<protein>
    <submittedName>
        <fullName evidence="2">Short-chain dehydrogenase</fullName>
    </submittedName>
</protein>
<dbReference type="PRINTS" id="PR00081">
    <property type="entry name" value="GDHRDH"/>
</dbReference>
<gene>
    <name evidence="2" type="ORF">GCM10011361_21980</name>
</gene>
<dbReference type="PANTHER" id="PTHR42879:SF6">
    <property type="entry name" value="NADPH-DEPENDENT REDUCTASE BACG"/>
    <property type="match status" value="1"/>
</dbReference>
<dbReference type="Pfam" id="PF13561">
    <property type="entry name" value="adh_short_C2"/>
    <property type="match status" value="1"/>
</dbReference>
<dbReference type="RefSeq" id="WP_188370830.1">
    <property type="nucleotide sequence ID" value="NZ_BMFH01000002.1"/>
</dbReference>
<dbReference type="InterPro" id="IPR036291">
    <property type="entry name" value="NAD(P)-bd_dom_sf"/>
</dbReference>
<dbReference type="Proteomes" id="UP000625780">
    <property type="component" value="Unassembled WGS sequence"/>
</dbReference>
<name>A0ABQ1R3L5_9FLAO</name>
<dbReference type="SUPFAM" id="SSF51735">
    <property type="entry name" value="NAD(P)-binding Rossmann-fold domains"/>
    <property type="match status" value="1"/>
</dbReference>
<dbReference type="InterPro" id="IPR050259">
    <property type="entry name" value="SDR"/>
</dbReference>
<dbReference type="Gene3D" id="3.40.50.720">
    <property type="entry name" value="NAD(P)-binding Rossmann-like Domain"/>
    <property type="match status" value="1"/>
</dbReference>
<evidence type="ECO:0000256" key="1">
    <source>
        <dbReference type="ARBA" id="ARBA00006484"/>
    </source>
</evidence>
<sequence>MNINLQGRKALVGGSSRGIGLAIAQQLAESGASVTLMARSEDKLKQITKSLHATYPSQKHQYLVVDFTDFSRYSEVIKRYFSKNTVDILVNNTQGPKAGTPLEKSVEDYQEAFDVLFKSVVFTTQLAIGRMRSQQWGRIINVASVSVKEPLSYLVLSNSIRAAVVAWAKSLATEVGPDGVTVNSILTGYFDTERLGELNQKKAEQQQIKPEEVRSHMTGQVPLRRLGIPKEYGFLAAFLASDKAGYITGSNIPIDGGLLRSL</sequence>
<comment type="similarity">
    <text evidence="1">Belongs to the short-chain dehydrogenases/reductases (SDR) family.</text>
</comment>
<comment type="caution">
    <text evidence="2">The sequence shown here is derived from an EMBL/GenBank/DDBJ whole genome shotgun (WGS) entry which is preliminary data.</text>
</comment>
<dbReference type="EMBL" id="BMFH01000002">
    <property type="protein sequence ID" value="GGD55043.1"/>
    <property type="molecule type" value="Genomic_DNA"/>
</dbReference>
<keyword evidence="3" id="KW-1185">Reference proteome</keyword>
<dbReference type="InterPro" id="IPR002347">
    <property type="entry name" value="SDR_fam"/>
</dbReference>